<dbReference type="InterPro" id="IPR013525">
    <property type="entry name" value="ABC2_TM"/>
</dbReference>
<dbReference type="Pfam" id="PF01061">
    <property type="entry name" value="ABC2_membrane"/>
    <property type="match status" value="1"/>
</dbReference>
<feature type="transmembrane region" description="Helical" evidence="5">
    <location>
        <begin position="177"/>
        <end position="196"/>
    </location>
</feature>
<keyword evidence="8" id="KW-1185">Reference proteome</keyword>
<dbReference type="GO" id="GO:0140359">
    <property type="term" value="F:ABC-type transporter activity"/>
    <property type="evidence" value="ECO:0007669"/>
    <property type="project" value="InterPro"/>
</dbReference>
<evidence type="ECO:0000256" key="4">
    <source>
        <dbReference type="ARBA" id="ARBA00023136"/>
    </source>
</evidence>
<dbReference type="InterPro" id="IPR051784">
    <property type="entry name" value="Nod_factor_ABC_transporter"/>
</dbReference>
<proteinExistence type="predicted"/>
<keyword evidence="4 5" id="KW-0472">Membrane</keyword>
<dbReference type="GO" id="GO:0016020">
    <property type="term" value="C:membrane"/>
    <property type="evidence" value="ECO:0007669"/>
    <property type="project" value="UniProtKB-SubCell"/>
</dbReference>
<dbReference type="PANTHER" id="PTHR43229:SF6">
    <property type="entry name" value="ABC-TYPE MULTIDRUG TRANSPORT SYSTEM, PERMEASE COMPONENT"/>
    <property type="match status" value="1"/>
</dbReference>
<dbReference type="OrthoDB" id="4239003at2"/>
<evidence type="ECO:0000256" key="3">
    <source>
        <dbReference type="ARBA" id="ARBA00022989"/>
    </source>
</evidence>
<feature type="transmembrane region" description="Helical" evidence="5">
    <location>
        <begin position="110"/>
        <end position="132"/>
    </location>
</feature>
<comment type="subcellular location">
    <subcellularLocation>
        <location evidence="1">Membrane</location>
        <topology evidence="1">Multi-pass membrane protein</topology>
    </subcellularLocation>
</comment>
<dbReference type="EMBL" id="FOFT01000012">
    <property type="protein sequence ID" value="SES37423.1"/>
    <property type="molecule type" value="Genomic_DNA"/>
</dbReference>
<feature type="transmembrane region" description="Helical" evidence="5">
    <location>
        <begin position="32"/>
        <end position="51"/>
    </location>
</feature>
<feature type="transmembrane region" description="Helical" evidence="5">
    <location>
        <begin position="138"/>
        <end position="165"/>
    </location>
</feature>
<feature type="domain" description="ABC-2 type transporter transmembrane" evidence="6">
    <location>
        <begin position="24"/>
        <end position="215"/>
    </location>
</feature>
<dbReference type="AlphaFoldDB" id="A0A1H9WVH4"/>
<dbReference type="Proteomes" id="UP000199028">
    <property type="component" value="Unassembled WGS sequence"/>
</dbReference>
<keyword evidence="2 5" id="KW-0812">Transmembrane</keyword>
<dbReference type="PANTHER" id="PTHR43229">
    <property type="entry name" value="NODULATION PROTEIN J"/>
    <property type="match status" value="1"/>
</dbReference>
<evidence type="ECO:0000256" key="2">
    <source>
        <dbReference type="ARBA" id="ARBA00022692"/>
    </source>
</evidence>
<feature type="transmembrane region" description="Helical" evidence="5">
    <location>
        <begin position="86"/>
        <end position="103"/>
    </location>
</feature>
<accession>A0A1H9WVH4</accession>
<protein>
    <submittedName>
        <fullName evidence="7">ABC-2 type transport system permease protein</fullName>
    </submittedName>
</protein>
<evidence type="ECO:0000256" key="1">
    <source>
        <dbReference type="ARBA" id="ARBA00004141"/>
    </source>
</evidence>
<gene>
    <name evidence="7" type="ORF">SAMN05216195_112231</name>
</gene>
<feature type="transmembrane region" description="Helical" evidence="5">
    <location>
        <begin position="58"/>
        <end position="80"/>
    </location>
</feature>
<evidence type="ECO:0000256" key="5">
    <source>
        <dbReference type="SAM" id="Phobius"/>
    </source>
</evidence>
<name>A0A1H9WVH4_9PSEU</name>
<evidence type="ECO:0000313" key="8">
    <source>
        <dbReference type="Proteomes" id="UP000199028"/>
    </source>
</evidence>
<evidence type="ECO:0000259" key="6">
    <source>
        <dbReference type="Pfam" id="PF01061"/>
    </source>
</evidence>
<feature type="transmembrane region" description="Helical" evidence="5">
    <location>
        <begin position="224"/>
        <end position="247"/>
    </location>
</feature>
<reference evidence="8" key="1">
    <citation type="submission" date="2016-10" db="EMBL/GenBank/DDBJ databases">
        <authorList>
            <person name="Varghese N."/>
            <person name="Submissions S."/>
        </authorList>
    </citation>
    <scope>NUCLEOTIDE SEQUENCE [LARGE SCALE GENOMIC DNA]</scope>
    <source>
        <strain evidence="8">CGMCC 4.578</strain>
    </source>
</reference>
<evidence type="ECO:0000313" key="7">
    <source>
        <dbReference type="EMBL" id="SES37423.1"/>
    </source>
</evidence>
<organism evidence="7 8">
    <name type="scientific">Lentzea flaviverrucosa</name>
    <dbReference type="NCBI Taxonomy" id="200379"/>
    <lineage>
        <taxon>Bacteria</taxon>
        <taxon>Bacillati</taxon>
        <taxon>Actinomycetota</taxon>
        <taxon>Actinomycetes</taxon>
        <taxon>Pseudonocardiales</taxon>
        <taxon>Pseudonocardiaceae</taxon>
        <taxon>Lentzea</taxon>
    </lineage>
</organism>
<dbReference type="RefSeq" id="WP_090069545.1">
    <property type="nucleotide sequence ID" value="NZ_FOFT01000012.1"/>
</dbReference>
<keyword evidence="3 5" id="KW-1133">Transmembrane helix</keyword>
<sequence>MHDQLRVLRHSTLASWKIFTAFYTWKTWTFTWVSRLLIQVCFYAVIGRLLGSQEQVDYLLIGNAVSILAMDAMAIILMATGERQSGTLPLMVAAPATHLTVYLGRGVVYLGSGVAASTVAFLLLPPIFGVWLPWPNVLAVPLMLVVVGIGCYCYGACIASVVLGFPSARFLALNVSYLTLATFCGVNVSTAFWPPWLQGLIDLLPMSHGLRAIRSYVRDGASGFVVSQLALELVVAAGWCALAAIGFQLMVTRGRRDGTIEYAS</sequence>